<comment type="similarity">
    <text evidence="1">Belongs to the short-chain dehydrogenases/reductases (SDR) family.</text>
</comment>
<evidence type="ECO:0000313" key="3">
    <source>
        <dbReference type="EMBL" id="SVD89217.1"/>
    </source>
</evidence>
<dbReference type="PANTHER" id="PTHR44252:SF3">
    <property type="entry name" value="D-ERYTHRULOSE REDUCTASE-RELATED"/>
    <property type="match status" value="1"/>
</dbReference>
<dbReference type="GO" id="GO:0004090">
    <property type="term" value="F:carbonyl reductase (NADPH) activity"/>
    <property type="evidence" value="ECO:0007669"/>
    <property type="project" value="TreeGrafter"/>
</dbReference>
<evidence type="ECO:0000256" key="1">
    <source>
        <dbReference type="ARBA" id="ARBA00006484"/>
    </source>
</evidence>
<feature type="non-terminal residue" evidence="3">
    <location>
        <position position="207"/>
    </location>
</feature>
<dbReference type="InterPro" id="IPR051737">
    <property type="entry name" value="L-xylulose/Carbonyl_redctase"/>
</dbReference>
<proteinExistence type="inferred from homology"/>
<dbReference type="EMBL" id="UINC01180161">
    <property type="protein sequence ID" value="SVD89217.1"/>
    <property type="molecule type" value="Genomic_DNA"/>
</dbReference>
<dbReference type="Gene3D" id="3.40.50.720">
    <property type="entry name" value="NAD(P)-binding Rossmann-like Domain"/>
    <property type="match status" value="1"/>
</dbReference>
<protein>
    <recommendedName>
        <fullName evidence="4">Oxidoreductase</fullName>
    </recommendedName>
</protein>
<keyword evidence="2" id="KW-0521">NADP</keyword>
<dbReference type="PRINTS" id="PR00081">
    <property type="entry name" value="GDHRDH"/>
</dbReference>
<sequence length="207" mass="22955">MYLKKYNLKNKVALVSGAGKGLGRACALALAEAGANLIIISRTQKDLDQVARIVKKFKSKCKTYVCDITNYNDLKNIINKQSRIDILINNAGTNIPEHFTKVKTKNMEHLVKINTIAAFNLAQLCSLKMIKSKNRKKTGGAIVNMSSQMGHVGGRIRSVYNMNKFGIEGLTKGMAIDLAKYNIRVNSVAPTFVVTPMTKNFLKNKKF</sequence>
<evidence type="ECO:0000256" key="2">
    <source>
        <dbReference type="ARBA" id="ARBA00022857"/>
    </source>
</evidence>
<organism evidence="3">
    <name type="scientific">marine metagenome</name>
    <dbReference type="NCBI Taxonomy" id="408172"/>
    <lineage>
        <taxon>unclassified sequences</taxon>
        <taxon>metagenomes</taxon>
        <taxon>ecological metagenomes</taxon>
    </lineage>
</organism>
<name>A0A382Z115_9ZZZZ</name>
<gene>
    <name evidence="3" type="ORF">METZ01_LOCUS442071</name>
</gene>
<reference evidence="3" key="1">
    <citation type="submission" date="2018-05" db="EMBL/GenBank/DDBJ databases">
        <authorList>
            <person name="Lanie J.A."/>
            <person name="Ng W.-L."/>
            <person name="Kazmierczak K.M."/>
            <person name="Andrzejewski T.M."/>
            <person name="Davidsen T.M."/>
            <person name="Wayne K.J."/>
            <person name="Tettelin H."/>
            <person name="Glass J.I."/>
            <person name="Rusch D."/>
            <person name="Podicherti R."/>
            <person name="Tsui H.-C.T."/>
            <person name="Winkler M.E."/>
        </authorList>
    </citation>
    <scope>NUCLEOTIDE SEQUENCE</scope>
</reference>
<accession>A0A382Z115</accession>
<dbReference type="PRINTS" id="PR00080">
    <property type="entry name" value="SDRFAMILY"/>
</dbReference>
<evidence type="ECO:0008006" key="4">
    <source>
        <dbReference type="Google" id="ProtNLM"/>
    </source>
</evidence>
<dbReference type="CDD" id="cd05233">
    <property type="entry name" value="SDR_c"/>
    <property type="match status" value="1"/>
</dbReference>
<dbReference type="AlphaFoldDB" id="A0A382Z115"/>
<dbReference type="GO" id="GO:0050038">
    <property type="term" value="F:L-xylulose reductase (NADPH) activity"/>
    <property type="evidence" value="ECO:0007669"/>
    <property type="project" value="TreeGrafter"/>
</dbReference>
<dbReference type="GO" id="GO:0006006">
    <property type="term" value="P:glucose metabolic process"/>
    <property type="evidence" value="ECO:0007669"/>
    <property type="project" value="TreeGrafter"/>
</dbReference>
<dbReference type="InterPro" id="IPR002347">
    <property type="entry name" value="SDR_fam"/>
</dbReference>
<dbReference type="GO" id="GO:0005997">
    <property type="term" value="P:xylulose metabolic process"/>
    <property type="evidence" value="ECO:0007669"/>
    <property type="project" value="TreeGrafter"/>
</dbReference>
<dbReference type="Pfam" id="PF00106">
    <property type="entry name" value="adh_short"/>
    <property type="match status" value="1"/>
</dbReference>
<dbReference type="InterPro" id="IPR036291">
    <property type="entry name" value="NAD(P)-bd_dom_sf"/>
</dbReference>
<dbReference type="PANTHER" id="PTHR44252">
    <property type="entry name" value="D-ERYTHRULOSE REDUCTASE"/>
    <property type="match status" value="1"/>
</dbReference>
<dbReference type="SUPFAM" id="SSF51735">
    <property type="entry name" value="NAD(P)-binding Rossmann-fold domains"/>
    <property type="match status" value="1"/>
</dbReference>